<evidence type="ECO:0000313" key="3">
    <source>
        <dbReference type="Proteomes" id="UP000324101"/>
    </source>
</evidence>
<dbReference type="OrthoDB" id="2449873at2"/>
<proteinExistence type="predicted"/>
<gene>
    <name evidence="2" type="ORF">DEJ51_19450</name>
</gene>
<keyword evidence="1" id="KW-0732">Signal</keyword>
<accession>A0A5P2DPE4</accession>
<evidence type="ECO:0000256" key="1">
    <source>
        <dbReference type="SAM" id="SignalP"/>
    </source>
</evidence>
<reference evidence="2 3" key="1">
    <citation type="submission" date="2018-05" db="EMBL/GenBank/DDBJ databases">
        <title>Streptomyces venezuelae.</title>
        <authorList>
            <person name="Kim W."/>
            <person name="Lee N."/>
            <person name="Cho B.-K."/>
        </authorList>
    </citation>
    <scope>NUCLEOTIDE SEQUENCE [LARGE SCALE GENOMIC DNA]</scope>
    <source>
        <strain evidence="2 3">ATCC 21018</strain>
    </source>
</reference>
<sequence>MSPHVRKAALVITAAVSLGLTTVVPAHGVEGPAPDPHDAKAMRDMATAISVTAKYADERQALKDGYVPHGEECMSNPFGVGAMNYHYVKQANWGSKDPARPTALLYSKEKDRNGRRKLETVEWMSTDRDQDLKTSDDRPSMFGLPFDGPMPGHWAGMPKHYDLHMWAYKENPAGRFHNWNPALTCPKKAPAPGKPATAHGHGH</sequence>
<dbReference type="AlphaFoldDB" id="A0A5P2DPE4"/>
<protein>
    <submittedName>
        <fullName evidence="2">Uncharacterized protein</fullName>
    </submittedName>
</protein>
<feature type="signal peptide" evidence="1">
    <location>
        <begin position="1"/>
        <end position="28"/>
    </location>
</feature>
<dbReference type="RefSeq" id="WP_150258729.1">
    <property type="nucleotide sequence ID" value="NZ_CP029189.1"/>
</dbReference>
<feature type="chain" id="PRO_5025037910" evidence="1">
    <location>
        <begin position="29"/>
        <end position="203"/>
    </location>
</feature>
<dbReference type="EMBL" id="CP029189">
    <property type="protein sequence ID" value="QES56068.1"/>
    <property type="molecule type" value="Genomic_DNA"/>
</dbReference>
<dbReference type="Proteomes" id="UP000324101">
    <property type="component" value="Chromosome"/>
</dbReference>
<evidence type="ECO:0000313" key="2">
    <source>
        <dbReference type="EMBL" id="QES56068.1"/>
    </source>
</evidence>
<name>A0A5P2DPE4_STRVZ</name>
<organism evidence="2 3">
    <name type="scientific">Streptomyces venezuelae</name>
    <dbReference type="NCBI Taxonomy" id="54571"/>
    <lineage>
        <taxon>Bacteria</taxon>
        <taxon>Bacillati</taxon>
        <taxon>Actinomycetota</taxon>
        <taxon>Actinomycetes</taxon>
        <taxon>Kitasatosporales</taxon>
        <taxon>Streptomycetaceae</taxon>
        <taxon>Streptomyces</taxon>
    </lineage>
</organism>